<feature type="domain" description="Phytase-like" evidence="2">
    <location>
        <begin position="176"/>
        <end position="395"/>
    </location>
</feature>
<dbReference type="PANTHER" id="PTHR37957">
    <property type="entry name" value="BLR7070 PROTEIN"/>
    <property type="match status" value="1"/>
</dbReference>
<dbReference type="EMBL" id="KV419409">
    <property type="protein sequence ID" value="KZS92706.1"/>
    <property type="molecule type" value="Genomic_DNA"/>
</dbReference>
<dbReference type="SUPFAM" id="SSF101898">
    <property type="entry name" value="NHL repeat"/>
    <property type="match status" value="1"/>
</dbReference>
<dbReference type="OrthoDB" id="425936at2759"/>
<dbReference type="PANTHER" id="PTHR37957:SF1">
    <property type="entry name" value="PHYTASE-LIKE DOMAIN-CONTAINING PROTEIN"/>
    <property type="match status" value="1"/>
</dbReference>
<keyword evidence="4" id="KW-1185">Reference proteome</keyword>
<sequence length="504" mass="54095">MRSRSFLAALVCAAVGLSHAAPTAEPDPKFAVSVQIAGSTLTNKGLVGFGRIPSNFRESTGDTFGGAGSAIYIKRGSFKKTSNGTFTGTLIMQPDRGFNVITTIDYRTRQFVVDFSLQPYYGDADLSFADAQETLSLKYRSTLLYTERDGKKPTGLEPLGVRAKDGRAGIQPEADPAMPIASASDNRLSIDAEGLAINPDGTWWTSDEAGPYIYKFNSGGFLLQTIQPPQAFLPLNNGSLNFTEAVDPQTGRAGNKGFEGLTISPTGDKLFALLQSATVQDGGSDKSTSRFTRMVGYTIPPANEELNIEPTLFGEWVVPLPVNSKQNTLAQSEFHYLTDTTFFVLSRDANGGGGSPSTSSYKQADLFDISGATNIRGTKFDNPKNPVSPDGVLDPSITPATYVPFVNFLDPVQLARFGLHNGNPTGSQLIDSKFESLALAPVNDPKFPNDYFLFTASDNDFISTQGFFDGVPFNGGEDIDTQILVFRVTLPNVAPGSIEQAISI</sequence>
<evidence type="ECO:0000256" key="1">
    <source>
        <dbReference type="SAM" id="SignalP"/>
    </source>
</evidence>
<dbReference type="AlphaFoldDB" id="A0A164TWV7"/>
<dbReference type="InterPro" id="IPR027372">
    <property type="entry name" value="Phytase-like_dom"/>
</dbReference>
<dbReference type="STRING" id="1314777.A0A164TWV7"/>
<reference evidence="3 4" key="1">
    <citation type="journal article" date="2016" name="Mol. Biol. Evol.">
        <title>Comparative Genomics of Early-Diverging Mushroom-Forming Fungi Provides Insights into the Origins of Lignocellulose Decay Capabilities.</title>
        <authorList>
            <person name="Nagy L.G."/>
            <person name="Riley R."/>
            <person name="Tritt A."/>
            <person name="Adam C."/>
            <person name="Daum C."/>
            <person name="Floudas D."/>
            <person name="Sun H."/>
            <person name="Yadav J.S."/>
            <person name="Pangilinan J."/>
            <person name="Larsson K.H."/>
            <person name="Matsuura K."/>
            <person name="Barry K."/>
            <person name="Labutti K."/>
            <person name="Kuo R."/>
            <person name="Ohm R.A."/>
            <person name="Bhattacharya S.S."/>
            <person name="Shirouzu T."/>
            <person name="Yoshinaga Y."/>
            <person name="Martin F.M."/>
            <person name="Grigoriev I.V."/>
            <person name="Hibbett D.S."/>
        </authorList>
    </citation>
    <scope>NUCLEOTIDE SEQUENCE [LARGE SCALE GENOMIC DNA]</scope>
    <source>
        <strain evidence="3 4">HHB9708</strain>
    </source>
</reference>
<gene>
    <name evidence="3" type="ORF">SISNIDRAFT_509770</name>
</gene>
<protein>
    <recommendedName>
        <fullName evidence="2">Phytase-like domain-containing protein</fullName>
    </recommendedName>
</protein>
<evidence type="ECO:0000313" key="4">
    <source>
        <dbReference type="Proteomes" id="UP000076722"/>
    </source>
</evidence>
<name>A0A164TWV7_9AGAM</name>
<evidence type="ECO:0000313" key="3">
    <source>
        <dbReference type="EMBL" id="KZS92706.1"/>
    </source>
</evidence>
<organism evidence="3 4">
    <name type="scientific">Sistotremastrum niveocremeum HHB9708</name>
    <dbReference type="NCBI Taxonomy" id="1314777"/>
    <lineage>
        <taxon>Eukaryota</taxon>
        <taxon>Fungi</taxon>
        <taxon>Dikarya</taxon>
        <taxon>Basidiomycota</taxon>
        <taxon>Agaricomycotina</taxon>
        <taxon>Agaricomycetes</taxon>
        <taxon>Sistotremastrales</taxon>
        <taxon>Sistotremastraceae</taxon>
        <taxon>Sertulicium</taxon>
        <taxon>Sertulicium niveocremeum</taxon>
    </lineage>
</organism>
<proteinExistence type="predicted"/>
<feature type="signal peptide" evidence="1">
    <location>
        <begin position="1"/>
        <end position="20"/>
    </location>
</feature>
<keyword evidence="1" id="KW-0732">Signal</keyword>
<feature type="chain" id="PRO_5007853486" description="Phytase-like domain-containing protein" evidence="1">
    <location>
        <begin position="21"/>
        <end position="504"/>
    </location>
</feature>
<evidence type="ECO:0000259" key="2">
    <source>
        <dbReference type="Pfam" id="PF13449"/>
    </source>
</evidence>
<accession>A0A164TWV7</accession>
<dbReference type="Proteomes" id="UP000076722">
    <property type="component" value="Unassembled WGS sequence"/>
</dbReference>
<dbReference type="Pfam" id="PF13449">
    <property type="entry name" value="Phytase-like"/>
    <property type="match status" value="1"/>
</dbReference>